<evidence type="ECO:0000313" key="1">
    <source>
        <dbReference type="EMBL" id="ABK25546.1"/>
    </source>
</evidence>
<dbReference type="PANTHER" id="PTHR36764">
    <property type="entry name" value="TRNA (ILE)-LYSIDINE SYNTHASE"/>
    <property type="match status" value="1"/>
</dbReference>
<accession>A9NY35</accession>
<organism evidence="1">
    <name type="scientific">Picea sitchensis</name>
    <name type="common">Sitka spruce</name>
    <name type="synonym">Pinus sitchensis</name>
    <dbReference type="NCBI Taxonomy" id="3332"/>
    <lineage>
        <taxon>Eukaryota</taxon>
        <taxon>Viridiplantae</taxon>
        <taxon>Streptophyta</taxon>
        <taxon>Embryophyta</taxon>
        <taxon>Tracheophyta</taxon>
        <taxon>Spermatophyta</taxon>
        <taxon>Pinopsida</taxon>
        <taxon>Pinidae</taxon>
        <taxon>Conifers I</taxon>
        <taxon>Pinales</taxon>
        <taxon>Pinaceae</taxon>
        <taxon>Picea</taxon>
    </lineage>
</organism>
<dbReference type="AlphaFoldDB" id="A9NY35"/>
<dbReference type="EMBL" id="EF086267">
    <property type="protein sequence ID" value="ABK25546.1"/>
    <property type="molecule type" value="mRNA"/>
</dbReference>
<dbReference type="GO" id="GO:0009507">
    <property type="term" value="C:chloroplast"/>
    <property type="evidence" value="ECO:0007669"/>
    <property type="project" value="TreeGrafter"/>
</dbReference>
<protein>
    <submittedName>
        <fullName evidence="1">Uncharacterized protein</fullName>
    </submittedName>
</protein>
<dbReference type="PANTHER" id="PTHR36764:SF1">
    <property type="entry name" value="TRNA (ILE)-LYSIDINE SYNTHASE"/>
    <property type="match status" value="1"/>
</dbReference>
<sequence length="124" mass="14155">MVVISFYRGNLHKVPDTTRRWPIPKPSISLRNYKPKAWAIMAAPRKKTSALPIPKSAKKISGKESNNALITTRKSNALRPQQITSQMYCDDSVVPEGPRIDPDPRIQALCKRRSFQRLLSPFKR</sequence>
<reference evidence="1" key="1">
    <citation type="journal article" date="2008" name="BMC Genomics">
        <title>A conifer genomics resource of 200,000 spruce (Picea spp.) ESTs and 6,464 high-quality, sequence-finished full-length cDNAs for Sitka spruce (Picea sitchensis).</title>
        <authorList>
            <person name="Ralph S.G."/>
            <person name="Chun H.J."/>
            <person name="Kolosova N."/>
            <person name="Cooper D."/>
            <person name="Oddy C."/>
            <person name="Ritland C.E."/>
            <person name="Kirkpatrick R."/>
            <person name="Moore R."/>
            <person name="Barber S."/>
            <person name="Holt R.A."/>
            <person name="Jones S.J."/>
            <person name="Marra M.A."/>
            <person name="Douglas C.J."/>
            <person name="Ritland K."/>
            <person name="Bohlmann J."/>
        </authorList>
    </citation>
    <scope>NUCLEOTIDE SEQUENCE</scope>
    <source>
        <tissue evidence="1">Green portion of the leader tissue</tissue>
    </source>
</reference>
<proteinExistence type="evidence at transcript level"/>
<name>A9NY35_PICSI</name>